<keyword evidence="2" id="KW-1185">Reference proteome</keyword>
<dbReference type="AlphaFoldDB" id="A0A1H8H3S3"/>
<reference evidence="1 2" key="1">
    <citation type="submission" date="2016-10" db="EMBL/GenBank/DDBJ databases">
        <authorList>
            <person name="de Groot N.N."/>
        </authorList>
    </citation>
    <scope>NUCLEOTIDE SEQUENCE [LARGE SCALE GENOMIC DNA]</scope>
    <source>
        <strain evidence="1 2">DSM 16213</strain>
    </source>
</reference>
<accession>A0A1H8H3S3</accession>
<dbReference type="InterPro" id="IPR018511">
    <property type="entry name" value="Hemolysin-typ_Ca-bd_CS"/>
</dbReference>
<organism evidence="1 2">
    <name type="scientific">Loktanella fryxellensis</name>
    <dbReference type="NCBI Taxonomy" id="245187"/>
    <lineage>
        <taxon>Bacteria</taxon>
        <taxon>Pseudomonadati</taxon>
        <taxon>Pseudomonadota</taxon>
        <taxon>Alphaproteobacteria</taxon>
        <taxon>Rhodobacterales</taxon>
        <taxon>Roseobacteraceae</taxon>
        <taxon>Loktanella</taxon>
    </lineage>
</organism>
<dbReference type="Pfam" id="PF00353">
    <property type="entry name" value="HemolysinCabind"/>
    <property type="match status" value="1"/>
</dbReference>
<gene>
    <name evidence="1" type="ORF">SAMN04488003_11928</name>
</gene>
<dbReference type="PROSITE" id="PS00330">
    <property type="entry name" value="HEMOLYSIN_CALCIUM"/>
    <property type="match status" value="1"/>
</dbReference>
<dbReference type="EMBL" id="FOCI01000019">
    <property type="protein sequence ID" value="SEN51002.1"/>
    <property type="molecule type" value="Genomic_DNA"/>
</dbReference>
<sequence length="133" mass="14265">RLYGGSGNDRLFGGAGRDRIEGGTGRDVMSGGGDADQFVFAAKATATTLDRCDVITDFGRGDRLDLRQIDADTDTRANDAFTFHGMRAADNGIWYRTRGDDVVVMADVNGDGRADLSILLLDVDGITAQQFLL</sequence>
<dbReference type="Gene3D" id="2.150.10.10">
    <property type="entry name" value="Serralysin-like metalloprotease, C-terminal"/>
    <property type="match status" value="1"/>
</dbReference>
<name>A0A1H8H3S3_9RHOB</name>
<dbReference type="SUPFAM" id="SSF51120">
    <property type="entry name" value="beta-Roll"/>
    <property type="match status" value="1"/>
</dbReference>
<proteinExistence type="predicted"/>
<dbReference type="PRINTS" id="PR00313">
    <property type="entry name" value="CABNDNGRPT"/>
</dbReference>
<dbReference type="STRING" id="245187.SAMN04488003_11928"/>
<dbReference type="GO" id="GO:0005509">
    <property type="term" value="F:calcium ion binding"/>
    <property type="evidence" value="ECO:0007669"/>
    <property type="project" value="InterPro"/>
</dbReference>
<dbReference type="InterPro" id="IPR001343">
    <property type="entry name" value="Hemolysn_Ca-bd"/>
</dbReference>
<evidence type="ECO:0000313" key="1">
    <source>
        <dbReference type="EMBL" id="SEN51002.1"/>
    </source>
</evidence>
<evidence type="ECO:0000313" key="2">
    <source>
        <dbReference type="Proteomes" id="UP000199585"/>
    </source>
</evidence>
<feature type="non-terminal residue" evidence="1">
    <location>
        <position position="1"/>
    </location>
</feature>
<dbReference type="Proteomes" id="UP000199585">
    <property type="component" value="Unassembled WGS sequence"/>
</dbReference>
<dbReference type="InterPro" id="IPR011049">
    <property type="entry name" value="Serralysin-like_metalloprot_C"/>
</dbReference>
<protein>
    <submittedName>
        <fullName evidence="1">Type I secretion C-terminal target domain (VC_A0849 subclass)</fullName>
    </submittedName>
</protein>